<dbReference type="AlphaFoldDB" id="A0AAD9XC79"/>
<evidence type="ECO:0000313" key="3">
    <source>
        <dbReference type="Proteomes" id="UP001280121"/>
    </source>
</evidence>
<feature type="region of interest" description="Disordered" evidence="1">
    <location>
        <begin position="1"/>
        <end position="28"/>
    </location>
</feature>
<gene>
    <name evidence="2" type="ORF">Ddye_009664</name>
</gene>
<keyword evidence="3" id="KW-1185">Reference proteome</keyword>
<name>A0AAD9XC79_9ROSI</name>
<evidence type="ECO:0000313" key="2">
    <source>
        <dbReference type="EMBL" id="KAK2656612.1"/>
    </source>
</evidence>
<organism evidence="2 3">
    <name type="scientific">Dipteronia dyeriana</name>
    <dbReference type="NCBI Taxonomy" id="168575"/>
    <lineage>
        <taxon>Eukaryota</taxon>
        <taxon>Viridiplantae</taxon>
        <taxon>Streptophyta</taxon>
        <taxon>Embryophyta</taxon>
        <taxon>Tracheophyta</taxon>
        <taxon>Spermatophyta</taxon>
        <taxon>Magnoliopsida</taxon>
        <taxon>eudicotyledons</taxon>
        <taxon>Gunneridae</taxon>
        <taxon>Pentapetalae</taxon>
        <taxon>rosids</taxon>
        <taxon>malvids</taxon>
        <taxon>Sapindales</taxon>
        <taxon>Sapindaceae</taxon>
        <taxon>Hippocastanoideae</taxon>
        <taxon>Acereae</taxon>
        <taxon>Dipteronia</taxon>
    </lineage>
</organism>
<accession>A0AAD9XC79</accession>
<feature type="region of interest" description="Disordered" evidence="1">
    <location>
        <begin position="109"/>
        <end position="152"/>
    </location>
</feature>
<protein>
    <submittedName>
        <fullName evidence="2">Uncharacterized protein</fullName>
    </submittedName>
</protein>
<dbReference type="EMBL" id="JANJYI010000003">
    <property type="protein sequence ID" value="KAK2656612.1"/>
    <property type="molecule type" value="Genomic_DNA"/>
</dbReference>
<sequence>MDLVQALWGSTSQTAGEGPLSHDRDDSYRDIVGRRSPVKGQTRIVTYVGTDKDTGGTGRHQETRADSTPEFPLLMEIIPWGFSSSHRHSRNIPLDPSSSHRHTRIIPRDPSSFHRHSRNIPHDPSFSNRHTRIIPRDPSSSHRTARSSHGIPRALRIPHASKPGWQLLSPYTDLTCPKRPRTMPASSEHTFTLTSLVDAGQLEAYKAYKKNRPPGGLCDVDIMEPVDVGWFHRFQENYMELFDSVGN</sequence>
<dbReference type="Proteomes" id="UP001280121">
    <property type="component" value="Unassembled WGS sequence"/>
</dbReference>
<reference evidence="2" key="1">
    <citation type="journal article" date="2023" name="Plant J.">
        <title>Genome sequences and population genomics provide insights into the demographic history, inbreeding, and mutation load of two 'living fossil' tree species of Dipteronia.</title>
        <authorList>
            <person name="Feng Y."/>
            <person name="Comes H.P."/>
            <person name="Chen J."/>
            <person name="Zhu S."/>
            <person name="Lu R."/>
            <person name="Zhang X."/>
            <person name="Li P."/>
            <person name="Qiu J."/>
            <person name="Olsen K.M."/>
            <person name="Qiu Y."/>
        </authorList>
    </citation>
    <scope>NUCLEOTIDE SEQUENCE</scope>
    <source>
        <strain evidence="2">KIB01</strain>
    </source>
</reference>
<evidence type="ECO:0000256" key="1">
    <source>
        <dbReference type="SAM" id="MobiDB-lite"/>
    </source>
</evidence>
<proteinExistence type="predicted"/>
<comment type="caution">
    <text evidence="2">The sequence shown here is derived from an EMBL/GenBank/DDBJ whole genome shotgun (WGS) entry which is preliminary data.</text>
</comment>